<dbReference type="EMBL" id="AQQX01000006">
    <property type="protein sequence ID" value="KGM47955.1"/>
    <property type="molecule type" value="Genomic_DNA"/>
</dbReference>
<keyword evidence="1" id="KW-0805">Transcription regulation</keyword>
<dbReference type="PANTHER" id="PTHR46796">
    <property type="entry name" value="HTH-TYPE TRANSCRIPTIONAL ACTIVATOR RHAS-RELATED"/>
    <property type="match status" value="1"/>
</dbReference>
<dbReference type="SUPFAM" id="SSF46689">
    <property type="entry name" value="Homeodomain-like"/>
    <property type="match status" value="2"/>
</dbReference>
<dbReference type="InterPro" id="IPR035418">
    <property type="entry name" value="AraC-bd_2"/>
</dbReference>
<dbReference type="GO" id="GO:0003700">
    <property type="term" value="F:DNA-binding transcription factor activity"/>
    <property type="evidence" value="ECO:0007669"/>
    <property type="project" value="InterPro"/>
</dbReference>
<proteinExistence type="predicted"/>
<dbReference type="InterPro" id="IPR020449">
    <property type="entry name" value="Tscrpt_reg_AraC-type_HTH"/>
</dbReference>
<keyword evidence="6" id="KW-1185">Reference proteome</keyword>
<dbReference type="OrthoDB" id="9802263at2"/>
<dbReference type="PROSITE" id="PS00041">
    <property type="entry name" value="HTH_ARAC_FAMILY_1"/>
    <property type="match status" value="1"/>
</dbReference>
<gene>
    <name evidence="5" type="ORF">ATO9_15280</name>
</gene>
<dbReference type="InterPro" id="IPR018060">
    <property type="entry name" value="HTH_AraC"/>
</dbReference>
<evidence type="ECO:0000256" key="1">
    <source>
        <dbReference type="ARBA" id="ARBA00023015"/>
    </source>
</evidence>
<dbReference type="STRING" id="1461694.ATO9_15280"/>
<dbReference type="PRINTS" id="PR00032">
    <property type="entry name" value="HTHARAC"/>
</dbReference>
<dbReference type="InterPro" id="IPR018062">
    <property type="entry name" value="HTH_AraC-typ_CS"/>
</dbReference>
<dbReference type="AlphaFoldDB" id="A0A0A0ECG3"/>
<keyword evidence="2" id="KW-0238">DNA-binding</keyword>
<dbReference type="PROSITE" id="PS01124">
    <property type="entry name" value="HTH_ARAC_FAMILY_2"/>
    <property type="match status" value="1"/>
</dbReference>
<dbReference type="Gene3D" id="1.10.10.60">
    <property type="entry name" value="Homeodomain-like"/>
    <property type="match status" value="1"/>
</dbReference>
<evidence type="ECO:0000256" key="3">
    <source>
        <dbReference type="ARBA" id="ARBA00023163"/>
    </source>
</evidence>
<evidence type="ECO:0000259" key="4">
    <source>
        <dbReference type="PROSITE" id="PS01124"/>
    </source>
</evidence>
<dbReference type="GO" id="GO:0043565">
    <property type="term" value="F:sequence-specific DNA binding"/>
    <property type="evidence" value="ECO:0007669"/>
    <property type="project" value="InterPro"/>
</dbReference>
<dbReference type="RefSeq" id="WP_043751069.1">
    <property type="nucleotide sequence ID" value="NZ_CP051248.1"/>
</dbReference>
<dbReference type="eggNOG" id="COG4977">
    <property type="taxonomic scope" value="Bacteria"/>
</dbReference>
<comment type="caution">
    <text evidence="5">The sequence shown here is derived from an EMBL/GenBank/DDBJ whole genome shotgun (WGS) entry which is preliminary data.</text>
</comment>
<evidence type="ECO:0000256" key="2">
    <source>
        <dbReference type="ARBA" id="ARBA00023125"/>
    </source>
</evidence>
<protein>
    <recommendedName>
        <fullName evidence="4">HTH araC/xylS-type domain-containing protein</fullName>
    </recommendedName>
</protein>
<dbReference type="SMART" id="SM00342">
    <property type="entry name" value="HTH_ARAC"/>
    <property type="match status" value="1"/>
</dbReference>
<organism evidence="5 6">
    <name type="scientific">Pseudooceanicola atlanticus</name>
    <dbReference type="NCBI Taxonomy" id="1461694"/>
    <lineage>
        <taxon>Bacteria</taxon>
        <taxon>Pseudomonadati</taxon>
        <taxon>Pseudomonadota</taxon>
        <taxon>Alphaproteobacteria</taxon>
        <taxon>Rhodobacterales</taxon>
        <taxon>Paracoccaceae</taxon>
        <taxon>Pseudooceanicola</taxon>
    </lineage>
</organism>
<dbReference type="Pfam" id="PF12833">
    <property type="entry name" value="HTH_18"/>
    <property type="match status" value="1"/>
</dbReference>
<dbReference type="Proteomes" id="UP000030004">
    <property type="component" value="Unassembled WGS sequence"/>
</dbReference>
<sequence>MTDAGLHSGAVDPGLLAGFPILRTRDLSEAREVVGRAFCDHRLDIRQGTDLSVSHDHVSGQGLSLNALSYGAEVEIDPGQLGHFYLLQFPVAGAARVWHRGEEVDASTRAATILNPDRDTRMIWGEGCRKLLLQMDRHHLEQVATGLLGGEMPGPIRFDPRVDLTRPDGLRLMRRVMSAATAATRGELWAGRPGLQEAWAERELAAELLMLQPSNVSHMLWREARAPLSREMRRALDYLQANMAEPICIDDIALEAGLNVRSLQIGFKAAFDRSPMRYLRDLRLDAARYRLSRRTNRESVTEVAYSVGFSHLGRFSRDYRERFGVSPSATS</sequence>
<reference evidence="5 6" key="1">
    <citation type="journal article" date="2015" name="Antonie Van Leeuwenhoek">
        <title>Pseudooceanicola atlanticus gen. nov. sp. nov., isolated from surface seawater of the Atlantic Ocean and reclassification of Oceanicola batsensis, Oceanicola marinus, Oceanicola nitratireducens, Oceanicola nanhaiensis, Oceanicola antarcticus and Oceanicola flagellatus, as Pseudooceanicola batsensis comb. nov., Pseudooceanicola marinus comb. nov., Pseudooceanicola nitratireducens comb. nov., Pseudooceanicola nanhaiensis comb. nov., Pseudooceanicola antarcticus comb. nov., and Pseudooceanicola flagellatus comb. nov.</title>
        <authorList>
            <person name="Lai Q."/>
            <person name="Li G."/>
            <person name="Liu X."/>
            <person name="Du Y."/>
            <person name="Sun F."/>
            <person name="Shao Z."/>
        </authorList>
    </citation>
    <scope>NUCLEOTIDE SEQUENCE [LARGE SCALE GENOMIC DNA]</scope>
    <source>
        <strain evidence="5 6">22II-s11g</strain>
    </source>
</reference>
<accession>A0A0A0ECG3</accession>
<name>A0A0A0ECG3_9RHOB</name>
<dbReference type="InterPro" id="IPR050204">
    <property type="entry name" value="AraC_XylS_family_regulators"/>
</dbReference>
<evidence type="ECO:0000313" key="6">
    <source>
        <dbReference type="Proteomes" id="UP000030004"/>
    </source>
</evidence>
<dbReference type="Pfam" id="PF14525">
    <property type="entry name" value="AraC_binding_2"/>
    <property type="match status" value="1"/>
</dbReference>
<dbReference type="InterPro" id="IPR009057">
    <property type="entry name" value="Homeodomain-like_sf"/>
</dbReference>
<feature type="domain" description="HTH araC/xylS-type" evidence="4">
    <location>
        <begin position="233"/>
        <end position="331"/>
    </location>
</feature>
<evidence type="ECO:0000313" key="5">
    <source>
        <dbReference type="EMBL" id="KGM47955.1"/>
    </source>
</evidence>
<keyword evidence="3" id="KW-0804">Transcription</keyword>